<name>A0A8T3USN9_9ARCH</name>
<reference evidence="3 4" key="1">
    <citation type="submission" date="2020-09" db="EMBL/GenBank/DDBJ databases">
        <title>Genomic characterization of a novel Parvarchaeota family in acid mine drainage sediments.</title>
        <authorList>
            <person name="Luo Z.-H."/>
        </authorList>
    </citation>
    <scope>NUCLEOTIDE SEQUENCE [LARGE SCALE GENOMIC DNA]</scope>
    <source>
        <strain evidence="2">MAS1_bins.189</strain>
        <strain evidence="1">TL1-5_bins.178</strain>
    </source>
</reference>
<sequence>MLNRRTQVVIAIGILILALAFFLVGLNFASLQGLFFQNGAASLQMFANDIGAAQNAIYSAPSSMSITLSGNTSLCQWVPAIDAYTCAGGSKIYNISYAAGPTLDVGKNVFSFDLCVMLGILPFGSSYDEVDEVSAAVSETDQAFLDEVTSRLISVGVSPKEATEEAQNLLKAAKAAEDFSSLSAKQAARLGSMYVKTSPLYEQALNSRTAELFASLDKLGDSDYAAGVLGGGIDSGTTLLGSVGSFVSNGIVAIAKNAARNVLILGGAYLVGYASPYVYYWFSTDAQTASKLLSSATSAAPTGLAPIDKFALLQSNSILSSYETLSPIQSTGNALNFELQNFIQIADNVQAVNSLPSGMLKNNLLYEFSQAISTGKDVLNELSNYNLNYNNTSPYSTPEEGVSVPSTLNSSSNNFISSVTLNGLPSGNGDPLLPPVGLLAGTAFLTSARTAVCLGDLQYAFSKTGYTSASSALSSVGSIAGAVTSLVNVYTRINLIAQTGTYFVGYGGEVYLNGQSNGRPQEVSVPVIVDMQDICSIAQNTYKQGVHLQSMIQPSGNGSISFSLNQGIINTLCSEGNNLFPQPLSSFVNDVISAPSGSLVSILLPPKYALGFIGNTNSNGLSTNTNLCLFNILVQDTGIPMVYQAKGSYTEFGTMSSCINISNMSDGSYQINLENNNGNAAGSSALAAGNEFYLNTNFSIGFSTPIGDYPSDGNFITGGKPVFNVQSGIDSPLVNMGLAAAHHTAVKAQLPSFLNPLQYVLSAFTSILYPAPSSQGFYETEYSNITFSVSKFGNTITLTPYNESLVFGVFPNSVTDLGGSYTK</sequence>
<dbReference type="EMBL" id="JADFAQ010000015">
    <property type="protein sequence ID" value="MBE5727973.1"/>
    <property type="molecule type" value="Genomic_DNA"/>
</dbReference>
<dbReference type="AlphaFoldDB" id="A0A8T3USN9"/>
<evidence type="ECO:0000313" key="4">
    <source>
        <dbReference type="Proteomes" id="UP000763484"/>
    </source>
</evidence>
<evidence type="ECO:0000313" key="2">
    <source>
        <dbReference type="EMBL" id="MBE5728313.1"/>
    </source>
</evidence>
<protein>
    <submittedName>
        <fullName evidence="2">Uncharacterized protein</fullName>
    </submittedName>
</protein>
<organism evidence="2 3">
    <name type="scientific">Candidatus Acidifodinimicrobium mancum</name>
    <dbReference type="NCBI Taxonomy" id="2898728"/>
    <lineage>
        <taxon>Archaea</taxon>
        <taxon>Candidatus Parvarchaeota</taxon>
        <taxon>Candidatus Acidifodinimicrobiaceae</taxon>
        <taxon>Candidatus Acidifodinimicrobium</taxon>
    </lineage>
</organism>
<dbReference type="EMBL" id="JADFAR010000005">
    <property type="protein sequence ID" value="MBE5728313.1"/>
    <property type="molecule type" value="Genomic_DNA"/>
</dbReference>
<evidence type="ECO:0000313" key="3">
    <source>
        <dbReference type="Proteomes" id="UP000718571"/>
    </source>
</evidence>
<proteinExistence type="predicted"/>
<dbReference type="Proteomes" id="UP000763484">
    <property type="component" value="Unassembled WGS sequence"/>
</dbReference>
<comment type="caution">
    <text evidence="2">The sequence shown here is derived from an EMBL/GenBank/DDBJ whole genome shotgun (WGS) entry which is preliminary data.</text>
</comment>
<dbReference type="Proteomes" id="UP000718571">
    <property type="component" value="Unassembled WGS sequence"/>
</dbReference>
<accession>A0A8T3USN9</accession>
<gene>
    <name evidence="1" type="ORF">IHE50_00975</name>
    <name evidence="2" type="ORF">IHE51_00430</name>
</gene>
<evidence type="ECO:0000313" key="1">
    <source>
        <dbReference type="EMBL" id="MBE5727973.1"/>
    </source>
</evidence>